<dbReference type="RefSeq" id="WP_153471603.1">
    <property type="nucleotide sequence ID" value="NZ_WBOF01000007.1"/>
</dbReference>
<dbReference type="OrthoDB" id="4242171at2"/>
<keyword evidence="2" id="KW-1185">Reference proteome</keyword>
<dbReference type="Proteomes" id="UP000450000">
    <property type="component" value="Unassembled WGS sequence"/>
</dbReference>
<dbReference type="AlphaFoldDB" id="A0A6N7L6P7"/>
<evidence type="ECO:0000313" key="2">
    <source>
        <dbReference type="Proteomes" id="UP000450000"/>
    </source>
</evidence>
<gene>
    <name evidence="1" type="ORF">F7Q99_38180</name>
</gene>
<proteinExistence type="predicted"/>
<accession>A0A6N7L6P7</accession>
<dbReference type="EMBL" id="WBOF01000007">
    <property type="protein sequence ID" value="MQS17863.1"/>
    <property type="molecule type" value="Genomic_DNA"/>
</dbReference>
<reference evidence="1 2" key="1">
    <citation type="submission" date="2019-09" db="EMBL/GenBank/DDBJ databases">
        <title>Genome Sequences of Streptomyces kaniharaensis ATCC 21070.</title>
        <authorList>
            <person name="Zhu W."/>
            <person name="De Crecy-Lagard V."/>
            <person name="Richards N.G."/>
        </authorList>
    </citation>
    <scope>NUCLEOTIDE SEQUENCE [LARGE SCALE GENOMIC DNA]</scope>
    <source>
        <strain evidence="1 2">SF-557</strain>
    </source>
</reference>
<protein>
    <submittedName>
        <fullName evidence="1">Uncharacterized protein</fullName>
    </submittedName>
</protein>
<organism evidence="1 2">
    <name type="scientific">Streptomyces kaniharaensis</name>
    <dbReference type="NCBI Taxonomy" id="212423"/>
    <lineage>
        <taxon>Bacteria</taxon>
        <taxon>Bacillati</taxon>
        <taxon>Actinomycetota</taxon>
        <taxon>Actinomycetes</taxon>
        <taxon>Kitasatosporales</taxon>
        <taxon>Streptomycetaceae</taxon>
        <taxon>Streptomyces</taxon>
    </lineage>
</organism>
<name>A0A6N7L6P7_9ACTN</name>
<evidence type="ECO:0000313" key="1">
    <source>
        <dbReference type="EMBL" id="MQS17863.1"/>
    </source>
</evidence>
<comment type="caution">
    <text evidence="1">The sequence shown here is derived from an EMBL/GenBank/DDBJ whole genome shotgun (WGS) entry which is preliminary data.</text>
</comment>
<sequence length="72" mass="8310">MTPPRTRKIAYTAPVGSIDLPAFDDNGTPYEVWPCHDCYPWHFEVVRDGSEIMVREWHAVDCTLFQQLLASE</sequence>